<dbReference type="Gene3D" id="1.10.260.40">
    <property type="entry name" value="lambda repressor-like DNA-binding domains"/>
    <property type="match status" value="1"/>
</dbReference>
<dbReference type="EMBL" id="CP047898">
    <property type="protein sequence ID" value="QHK20924.1"/>
    <property type="molecule type" value="Genomic_DNA"/>
</dbReference>
<dbReference type="InterPro" id="IPR000843">
    <property type="entry name" value="HTH_LacI"/>
</dbReference>
<dbReference type="CDD" id="cd01574">
    <property type="entry name" value="PBP1_LacI"/>
    <property type="match status" value="1"/>
</dbReference>
<dbReference type="PANTHER" id="PTHR30146">
    <property type="entry name" value="LACI-RELATED TRANSCRIPTIONAL REPRESSOR"/>
    <property type="match status" value="1"/>
</dbReference>
<dbReference type="InterPro" id="IPR010982">
    <property type="entry name" value="Lambda_DNA-bd_dom_sf"/>
</dbReference>
<reference evidence="5 6" key="1">
    <citation type="submission" date="2020-01" db="EMBL/GenBank/DDBJ databases">
        <title>Pseudarthrobacter psychrotolerans sp. nov., isolated from antarctic soil.</title>
        <authorList>
            <person name="Shin Y."/>
            <person name="Park W."/>
        </authorList>
    </citation>
    <scope>NUCLEOTIDE SEQUENCE [LARGE SCALE GENOMIC DNA]</scope>
    <source>
        <strain evidence="5 6">YJ56</strain>
    </source>
</reference>
<dbReference type="InterPro" id="IPR028082">
    <property type="entry name" value="Peripla_BP_I"/>
</dbReference>
<dbReference type="InterPro" id="IPR046335">
    <property type="entry name" value="LacI/GalR-like_sensor"/>
</dbReference>
<dbReference type="KEGG" id="psey:GU243_15735"/>
<dbReference type="Gene3D" id="3.40.50.2300">
    <property type="match status" value="2"/>
</dbReference>
<dbReference type="GO" id="GO:0000976">
    <property type="term" value="F:transcription cis-regulatory region binding"/>
    <property type="evidence" value="ECO:0007669"/>
    <property type="project" value="TreeGrafter"/>
</dbReference>
<evidence type="ECO:0000313" key="5">
    <source>
        <dbReference type="EMBL" id="QHK20924.1"/>
    </source>
</evidence>
<dbReference type="PROSITE" id="PS00356">
    <property type="entry name" value="HTH_LACI_1"/>
    <property type="match status" value="1"/>
</dbReference>
<keyword evidence="3" id="KW-0804">Transcription</keyword>
<dbReference type="PANTHER" id="PTHR30146:SF109">
    <property type="entry name" value="HTH-TYPE TRANSCRIPTIONAL REGULATOR GALS"/>
    <property type="match status" value="1"/>
</dbReference>
<keyword evidence="6" id="KW-1185">Reference proteome</keyword>
<evidence type="ECO:0000313" key="6">
    <source>
        <dbReference type="Proteomes" id="UP000464186"/>
    </source>
</evidence>
<protein>
    <submittedName>
        <fullName evidence="5">Substrate-binding domain-containing protein</fullName>
    </submittedName>
</protein>
<keyword evidence="1" id="KW-0805">Transcription regulation</keyword>
<organism evidence="5 6">
    <name type="scientific">Pseudarthrobacter psychrotolerans</name>
    <dbReference type="NCBI Taxonomy" id="2697569"/>
    <lineage>
        <taxon>Bacteria</taxon>
        <taxon>Bacillati</taxon>
        <taxon>Actinomycetota</taxon>
        <taxon>Actinomycetes</taxon>
        <taxon>Micrococcales</taxon>
        <taxon>Micrococcaceae</taxon>
        <taxon>Pseudarthrobacter</taxon>
    </lineage>
</organism>
<dbReference type="Pfam" id="PF00356">
    <property type="entry name" value="LacI"/>
    <property type="match status" value="1"/>
</dbReference>
<dbReference type="Pfam" id="PF13377">
    <property type="entry name" value="Peripla_BP_3"/>
    <property type="match status" value="1"/>
</dbReference>
<dbReference type="SUPFAM" id="SSF53822">
    <property type="entry name" value="Periplasmic binding protein-like I"/>
    <property type="match status" value="1"/>
</dbReference>
<sequence>MGNNNDRRLPRLEDVAARANVSHQTVSRVINNHPNVSAGTRERVEAAIAELGYRRNTAARSLVTRRTQTIGVLASELGQYGPANTLLGVQQAARESGYFVSIAAIKGAGAEAISDAVGHLTDQGADGLIVIVPHDGTLEVLEGLNLNVPVIVVGEAGHGQLCGVMMDQKLGARLAVAHLISLGHRRIGHVSGPLDWIDGQARVDGWREELAEAGLRDDLLIEGDWSAGSGYRIGQQLAEQRNATAVFVSNDQMALGLLRAFGEKGVRVPEDVSVIGFDDQPESAYFMPPLTTVRQDFEELGKRCMDLMRTQIEDGTAGGTLVVGPELVVRASTAARPRLT</sequence>
<dbReference type="CDD" id="cd01392">
    <property type="entry name" value="HTH_LacI"/>
    <property type="match status" value="1"/>
</dbReference>
<evidence type="ECO:0000259" key="4">
    <source>
        <dbReference type="PROSITE" id="PS50932"/>
    </source>
</evidence>
<accession>A0A6P1NQR3</accession>
<keyword evidence="2" id="KW-0238">DNA-binding</keyword>
<evidence type="ECO:0000256" key="2">
    <source>
        <dbReference type="ARBA" id="ARBA00023125"/>
    </source>
</evidence>
<dbReference type="AlphaFoldDB" id="A0A6P1NQR3"/>
<dbReference type="Proteomes" id="UP000464186">
    <property type="component" value="Chromosome"/>
</dbReference>
<evidence type="ECO:0000256" key="3">
    <source>
        <dbReference type="ARBA" id="ARBA00023163"/>
    </source>
</evidence>
<dbReference type="SUPFAM" id="SSF47413">
    <property type="entry name" value="lambda repressor-like DNA-binding domains"/>
    <property type="match status" value="1"/>
</dbReference>
<dbReference type="GO" id="GO:0003700">
    <property type="term" value="F:DNA-binding transcription factor activity"/>
    <property type="evidence" value="ECO:0007669"/>
    <property type="project" value="TreeGrafter"/>
</dbReference>
<dbReference type="SMART" id="SM00354">
    <property type="entry name" value="HTH_LACI"/>
    <property type="match status" value="1"/>
</dbReference>
<gene>
    <name evidence="5" type="ORF">GU243_15735</name>
</gene>
<proteinExistence type="predicted"/>
<name>A0A6P1NQR3_9MICC</name>
<feature type="domain" description="HTH lacI-type" evidence="4">
    <location>
        <begin position="10"/>
        <end position="64"/>
    </location>
</feature>
<evidence type="ECO:0000256" key="1">
    <source>
        <dbReference type="ARBA" id="ARBA00023015"/>
    </source>
</evidence>
<dbReference type="PROSITE" id="PS50932">
    <property type="entry name" value="HTH_LACI_2"/>
    <property type="match status" value="1"/>
</dbReference>